<organism evidence="1">
    <name type="scientific">Anguilla anguilla</name>
    <name type="common">European freshwater eel</name>
    <name type="synonym">Muraena anguilla</name>
    <dbReference type="NCBI Taxonomy" id="7936"/>
    <lineage>
        <taxon>Eukaryota</taxon>
        <taxon>Metazoa</taxon>
        <taxon>Chordata</taxon>
        <taxon>Craniata</taxon>
        <taxon>Vertebrata</taxon>
        <taxon>Euteleostomi</taxon>
        <taxon>Actinopterygii</taxon>
        <taxon>Neopterygii</taxon>
        <taxon>Teleostei</taxon>
        <taxon>Anguilliformes</taxon>
        <taxon>Anguillidae</taxon>
        <taxon>Anguilla</taxon>
    </lineage>
</organism>
<reference evidence="1" key="2">
    <citation type="journal article" date="2015" name="Fish Shellfish Immunol.">
        <title>Early steps in the European eel (Anguilla anguilla)-Vibrio vulnificus interaction in the gills: Role of the RtxA13 toxin.</title>
        <authorList>
            <person name="Callol A."/>
            <person name="Pajuelo D."/>
            <person name="Ebbesson L."/>
            <person name="Teles M."/>
            <person name="MacKenzie S."/>
            <person name="Amaro C."/>
        </authorList>
    </citation>
    <scope>NUCLEOTIDE SEQUENCE</scope>
</reference>
<reference evidence="1" key="1">
    <citation type="submission" date="2014-11" db="EMBL/GenBank/DDBJ databases">
        <authorList>
            <person name="Amaro Gonzalez C."/>
        </authorList>
    </citation>
    <scope>NUCLEOTIDE SEQUENCE</scope>
</reference>
<dbReference type="EMBL" id="GBXM01000400">
    <property type="protein sequence ID" value="JAI08178.1"/>
    <property type="molecule type" value="Transcribed_RNA"/>
</dbReference>
<name>A0A0E9XZJ9_ANGAN</name>
<evidence type="ECO:0000313" key="1">
    <source>
        <dbReference type="EMBL" id="JAI08178.1"/>
    </source>
</evidence>
<accession>A0A0E9XZJ9</accession>
<dbReference type="AlphaFoldDB" id="A0A0E9XZJ9"/>
<proteinExistence type="predicted"/>
<protein>
    <submittedName>
        <fullName evidence="1">Uncharacterized protein</fullName>
    </submittedName>
</protein>
<sequence>MRTVFLKLNSCLIEQSGSSHFGSKTTHTHAFLHFYSQN</sequence>